<dbReference type="GO" id="GO:0005840">
    <property type="term" value="C:ribosome"/>
    <property type="evidence" value="ECO:0007669"/>
    <property type="project" value="UniProtKB-KW"/>
</dbReference>
<evidence type="ECO:0000313" key="2">
    <source>
        <dbReference type="EMBL" id="MBM7561501.1"/>
    </source>
</evidence>
<comment type="caution">
    <text evidence="2">The sequence shown here is derived from an EMBL/GenBank/DDBJ whole genome shotgun (WGS) entry which is preliminary data.</text>
</comment>
<sequence length="197" mass="23471">MRLKIECNWCGKEISRKRSMIKERNYCSRTCLGKANAERFRLQRLKICDYCGQEFEYKGRHKKRNIHFFCSSKCANKYKTKRMTVKCDWCDLEFEKKRSDVNRSNHNFCKPECGHSFKRWTGVCGYSPLVGGVPIHRKIMEETLGRKLTDNEEVHHIDFNHHNNHIENLVVLSKSEHSRIHAVSKERDVYGRFIDQK</sequence>
<protein>
    <submittedName>
        <fullName evidence="2">Ribosomal protein L24E</fullName>
    </submittedName>
</protein>
<organism evidence="2 3">
    <name type="scientific">Fusibacter tunisiensis</name>
    <dbReference type="NCBI Taxonomy" id="1008308"/>
    <lineage>
        <taxon>Bacteria</taxon>
        <taxon>Bacillati</taxon>
        <taxon>Bacillota</taxon>
        <taxon>Clostridia</taxon>
        <taxon>Eubacteriales</taxon>
        <taxon>Eubacteriales Family XII. Incertae Sedis</taxon>
        <taxon>Fusibacter</taxon>
    </lineage>
</organism>
<accession>A0ABS2MQ21</accession>
<evidence type="ECO:0000259" key="1">
    <source>
        <dbReference type="SMART" id="SM00746"/>
    </source>
</evidence>
<feature type="domain" description="TRASH" evidence="1">
    <location>
        <begin position="48"/>
        <end position="82"/>
    </location>
</feature>
<dbReference type="RefSeq" id="WP_243423604.1">
    <property type="nucleotide sequence ID" value="NZ_JAFBDT010000005.1"/>
</dbReference>
<reference evidence="2 3" key="1">
    <citation type="submission" date="2021-01" db="EMBL/GenBank/DDBJ databases">
        <title>Genomic Encyclopedia of Type Strains, Phase IV (KMG-IV): sequencing the most valuable type-strain genomes for metagenomic binning, comparative biology and taxonomic classification.</title>
        <authorList>
            <person name="Goeker M."/>
        </authorList>
    </citation>
    <scope>NUCLEOTIDE SEQUENCE [LARGE SCALE GENOMIC DNA]</scope>
    <source>
        <strain evidence="2 3">DSM 24436</strain>
    </source>
</reference>
<dbReference type="InterPro" id="IPR044925">
    <property type="entry name" value="His-Me_finger_sf"/>
</dbReference>
<gene>
    <name evidence="2" type="ORF">JOC49_001021</name>
</gene>
<dbReference type="Gene3D" id="3.90.75.20">
    <property type="match status" value="1"/>
</dbReference>
<dbReference type="SMART" id="SM00746">
    <property type="entry name" value="TRASH"/>
    <property type="match status" value="3"/>
</dbReference>
<dbReference type="InterPro" id="IPR003615">
    <property type="entry name" value="HNH_nuc"/>
</dbReference>
<name>A0ABS2MQ21_9FIRM</name>
<evidence type="ECO:0000313" key="3">
    <source>
        <dbReference type="Proteomes" id="UP000767854"/>
    </source>
</evidence>
<dbReference type="EMBL" id="JAFBDT010000005">
    <property type="protein sequence ID" value="MBM7561501.1"/>
    <property type="molecule type" value="Genomic_DNA"/>
</dbReference>
<dbReference type="CDD" id="cd00085">
    <property type="entry name" value="HNHc"/>
    <property type="match status" value="1"/>
</dbReference>
<keyword evidence="2" id="KW-0687">Ribonucleoprotein</keyword>
<keyword evidence="3" id="KW-1185">Reference proteome</keyword>
<dbReference type="Pfam" id="PF13392">
    <property type="entry name" value="HNH_3"/>
    <property type="match status" value="1"/>
</dbReference>
<keyword evidence="2" id="KW-0689">Ribosomal protein</keyword>
<dbReference type="Proteomes" id="UP000767854">
    <property type="component" value="Unassembled WGS sequence"/>
</dbReference>
<feature type="domain" description="TRASH" evidence="1">
    <location>
        <begin position="87"/>
        <end position="121"/>
    </location>
</feature>
<dbReference type="InterPro" id="IPR011017">
    <property type="entry name" value="TRASH_dom"/>
</dbReference>
<feature type="domain" description="TRASH" evidence="1">
    <location>
        <begin position="7"/>
        <end position="39"/>
    </location>
</feature>
<dbReference type="SUPFAM" id="SSF54060">
    <property type="entry name" value="His-Me finger endonucleases"/>
    <property type="match status" value="1"/>
</dbReference>
<proteinExistence type="predicted"/>